<comment type="caution">
    <text evidence="2">The sequence shown here is derived from an EMBL/GenBank/DDBJ whole genome shotgun (WGS) entry which is preliminary data.</text>
</comment>
<evidence type="ECO:0000256" key="1">
    <source>
        <dbReference type="SAM" id="MobiDB-lite"/>
    </source>
</evidence>
<accession>A0ABW2GVT5</accession>
<feature type="region of interest" description="Disordered" evidence="1">
    <location>
        <begin position="39"/>
        <end position="107"/>
    </location>
</feature>
<proteinExistence type="predicted"/>
<evidence type="ECO:0000313" key="2">
    <source>
        <dbReference type="EMBL" id="MFC7243588.1"/>
    </source>
</evidence>
<dbReference type="RefSeq" id="WP_376806755.1">
    <property type="nucleotide sequence ID" value="NZ_JBHTAC010000012.1"/>
</dbReference>
<feature type="compositionally biased region" description="Low complexity" evidence="1">
    <location>
        <begin position="50"/>
        <end position="74"/>
    </location>
</feature>
<evidence type="ECO:0000313" key="3">
    <source>
        <dbReference type="Proteomes" id="UP001596392"/>
    </source>
</evidence>
<organism evidence="2 3">
    <name type="scientific">Catellatospora aurea</name>
    <dbReference type="NCBI Taxonomy" id="1337874"/>
    <lineage>
        <taxon>Bacteria</taxon>
        <taxon>Bacillati</taxon>
        <taxon>Actinomycetota</taxon>
        <taxon>Actinomycetes</taxon>
        <taxon>Micromonosporales</taxon>
        <taxon>Micromonosporaceae</taxon>
        <taxon>Catellatospora</taxon>
    </lineage>
</organism>
<dbReference type="Proteomes" id="UP001596392">
    <property type="component" value="Unassembled WGS sequence"/>
</dbReference>
<name>A0ABW2GVT5_9ACTN</name>
<keyword evidence="3" id="KW-1185">Reference proteome</keyword>
<protein>
    <submittedName>
        <fullName evidence="2">Uncharacterized protein</fullName>
    </submittedName>
</protein>
<dbReference type="EMBL" id="JBHTAC010000012">
    <property type="protein sequence ID" value="MFC7243588.1"/>
    <property type="molecule type" value="Genomic_DNA"/>
</dbReference>
<gene>
    <name evidence="2" type="ORF">ACFQO7_13980</name>
</gene>
<reference evidence="3" key="1">
    <citation type="journal article" date="2019" name="Int. J. Syst. Evol. Microbiol.">
        <title>The Global Catalogue of Microorganisms (GCM) 10K type strain sequencing project: providing services to taxonomists for standard genome sequencing and annotation.</title>
        <authorList>
            <consortium name="The Broad Institute Genomics Platform"/>
            <consortium name="The Broad Institute Genome Sequencing Center for Infectious Disease"/>
            <person name="Wu L."/>
            <person name="Ma J."/>
        </authorList>
    </citation>
    <scope>NUCLEOTIDE SEQUENCE [LARGE SCALE GENOMIC DNA]</scope>
    <source>
        <strain evidence="3">CGMCC 1.9106</strain>
    </source>
</reference>
<sequence length="238" mass="24714">MRLIVGPLPAAVYWRRRAMVLGTLLAAVLMITLVVRGTGSGGAQQPTANGTPTSAGASPASAAGEPLASPAASPTDGVITPVSELTPSPTSAGEDEGEGEGEVDPNACTDTEIKVTAKPAQTSLKRGSDLLITLLIKNVSQRTCTRDVGADLQELRILKSTEKVWSSDDCGGPRGHEVRSFPPAHERSYTVVWNGHSSSACEKSIKRVPDGPVPAAGEYRLYARVGTAISASVTLKLT</sequence>
<feature type="compositionally biased region" description="Acidic residues" evidence="1">
    <location>
        <begin position="93"/>
        <end position="103"/>
    </location>
</feature>